<feature type="domain" description="Ppx/GppA phosphatase N-terminal" evidence="1">
    <location>
        <begin position="53"/>
        <end position="319"/>
    </location>
</feature>
<dbReference type="RefSeq" id="WP_285675037.1">
    <property type="nucleotide sequence ID" value="NZ_BSYI01000085.1"/>
</dbReference>
<keyword evidence="4" id="KW-1185">Reference proteome</keyword>
<dbReference type="Pfam" id="PF21697">
    <property type="entry name" value="Ppx_C"/>
    <property type="match status" value="1"/>
</dbReference>
<feature type="domain" description="Exopolyphosphatase C-terminal" evidence="2">
    <location>
        <begin position="327"/>
        <end position="502"/>
    </location>
</feature>
<dbReference type="InterPro" id="IPR048951">
    <property type="entry name" value="Ppx_C"/>
</dbReference>
<dbReference type="SUPFAM" id="SSF109604">
    <property type="entry name" value="HD-domain/PDEase-like"/>
    <property type="match status" value="1"/>
</dbReference>
<comment type="caution">
    <text evidence="3">The sequence shown here is derived from an EMBL/GenBank/DDBJ whole genome shotgun (WGS) entry which is preliminary data.</text>
</comment>
<dbReference type="PANTHER" id="PTHR30005">
    <property type="entry name" value="EXOPOLYPHOSPHATASE"/>
    <property type="match status" value="1"/>
</dbReference>
<dbReference type="Gene3D" id="3.30.420.150">
    <property type="entry name" value="Exopolyphosphatase. Domain 2"/>
    <property type="match status" value="1"/>
</dbReference>
<dbReference type="PANTHER" id="PTHR30005:SF0">
    <property type="entry name" value="RETROGRADE REGULATION PROTEIN 2"/>
    <property type="match status" value="1"/>
</dbReference>
<dbReference type="CDD" id="cd24052">
    <property type="entry name" value="ASKHA_NBD_HpPPX-GppA-like"/>
    <property type="match status" value="1"/>
</dbReference>
<evidence type="ECO:0000259" key="2">
    <source>
        <dbReference type="Pfam" id="PF21697"/>
    </source>
</evidence>
<sequence>MADSRAAADRPLSLDHRRFVGPPGAHVAVVDIGSNSVRLVVYDQLSRAPFPRFNEKSFCRLGAGRDAEGRLDPEAVEHALRSVERFFAISRAMEVERIDVLATEAVRRAPNGHVLIEGIRERCGAEVRLLDGHEEAHYSGLGVISGFYRPHGLMGDIGGGSLEIAEVLDDRVGERSVSMPLGALPVTELLAEGYGAAKARIDEILRDALPPLLTDPVFYAVGGGWRALARITIAEQVPLCPMPQGMEMEVREARLMAKRIARASPEEVAALPDVPSRRIETLPASALVLDRVLKALKPERVVFSALGLREGWLYSLLPEEERYLDPLIEGAQSFGIARARVPEFAGALERWTDRLFPAESAADRRLRLAACALSDIAWREHGGFRAAEIFRRVLHLPFIGISHAERVFLAVALHARHNGKFDDAMLARVRRALPSSALRRAQILGRALQLAYRLSGSMPALLDRTRLEIEANAVRIDVSALDDLPDSDAVQSRLGRLAKALGVAEAELKFD</sequence>
<gene>
    <name evidence="3" type="primary">ppx</name>
    <name evidence="3" type="ORF">LNKW23_48440</name>
</gene>
<organism evidence="3 4">
    <name type="scientific">Paralimibaculum aggregatum</name>
    <dbReference type="NCBI Taxonomy" id="3036245"/>
    <lineage>
        <taxon>Bacteria</taxon>
        <taxon>Pseudomonadati</taxon>
        <taxon>Pseudomonadota</taxon>
        <taxon>Alphaproteobacteria</taxon>
        <taxon>Rhodobacterales</taxon>
        <taxon>Paracoccaceae</taxon>
        <taxon>Paralimibaculum</taxon>
    </lineage>
</organism>
<dbReference type="SUPFAM" id="SSF53067">
    <property type="entry name" value="Actin-like ATPase domain"/>
    <property type="match status" value="2"/>
</dbReference>
<evidence type="ECO:0000313" key="3">
    <source>
        <dbReference type="EMBL" id="GMG85621.1"/>
    </source>
</evidence>
<dbReference type="Pfam" id="PF02541">
    <property type="entry name" value="Ppx-GppA"/>
    <property type="match status" value="1"/>
</dbReference>
<dbReference type="Gene3D" id="1.10.3210.10">
    <property type="entry name" value="Hypothetical protein af1432"/>
    <property type="match status" value="1"/>
</dbReference>
<dbReference type="InterPro" id="IPR050273">
    <property type="entry name" value="GppA/Ppx_hydrolase"/>
</dbReference>
<protein>
    <submittedName>
        <fullName evidence="3">Exopolyphosphatase</fullName>
    </submittedName>
</protein>
<dbReference type="InterPro" id="IPR003695">
    <property type="entry name" value="Ppx_GppA_N"/>
</dbReference>
<evidence type="ECO:0000259" key="1">
    <source>
        <dbReference type="Pfam" id="PF02541"/>
    </source>
</evidence>
<proteinExistence type="predicted"/>
<name>A0ABQ6LUA0_9RHOB</name>
<dbReference type="Proteomes" id="UP001239909">
    <property type="component" value="Unassembled WGS sequence"/>
</dbReference>
<accession>A0ABQ6LUA0</accession>
<dbReference type="InterPro" id="IPR043129">
    <property type="entry name" value="ATPase_NBD"/>
</dbReference>
<dbReference type="Gene3D" id="3.30.420.40">
    <property type="match status" value="1"/>
</dbReference>
<dbReference type="EMBL" id="BSYI01000085">
    <property type="protein sequence ID" value="GMG85621.1"/>
    <property type="molecule type" value="Genomic_DNA"/>
</dbReference>
<reference evidence="3 4" key="1">
    <citation type="submission" date="2023-04" db="EMBL/GenBank/DDBJ databases">
        <title>Marinoamorphus aggregata gen. nov., sp. Nov., isolate from tissue of brittle star Ophioplocus japonicus.</title>
        <authorList>
            <person name="Kawano K."/>
            <person name="Sawayama S."/>
            <person name="Nakagawa S."/>
        </authorList>
    </citation>
    <scope>NUCLEOTIDE SEQUENCE [LARGE SCALE GENOMIC DNA]</scope>
    <source>
        <strain evidence="3 4">NKW23</strain>
    </source>
</reference>
<evidence type="ECO:0000313" key="4">
    <source>
        <dbReference type="Proteomes" id="UP001239909"/>
    </source>
</evidence>